<dbReference type="Proteomes" id="UP000694545">
    <property type="component" value="Unplaced"/>
</dbReference>
<dbReference type="Pfam" id="PF02023">
    <property type="entry name" value="SCAN"/>
    <property type="match status" value="1"/>
</dbReference>
<dbReference type="PROSITE" id="PS50804">
    <property type="entry name" value="SCAN_BOX"/>
    <property type="match status" value="1"/>
</dbReference>
<evidence type="ECO:0000313" key="4">
    <source>
        <dbReference type="Ensembl" id="ENSVKKP00000002845.1"/>
    </source>
</evidence>
<dbReference type="FunFam" id="1.10.4020.10:FF:000001">
    <property type="entry name" value="zinc finger protein 263 isoform X1"/>
    <property type="match status" value="1"/>
</dbReference>
<dbReference type="SMART" id="SM00431">
    <property type="entry name" value="SCAN"/>
    <property type="match status" value="1"/>
</dbReference>
<dbReference type="AlphaFoldDB" id="A0A8D2IVU1"/>
<dbReference type="SUPFAM" id="SSF47353">
    <property type="entry name" value="Retrovirus capsid dimerization domain-like"/>
    <property type="match status" value="1"/>
</dbReference>
<dbReference type="Gene3D" id="1.10.4020.10">
    <property type="entry name" value="DNA breaking-rejoining enzymes"/>
    <property type="match status" value="1"/>
</dbReference>
<dbReference type="Ensembl" id="ENSVKKT00000002921.1">
    <property type="protein sequence ID" value="ENSVKKP00000002845.1"/>
    <property type="gene ID" value="ENSVKKG00000002232.1"/>
</dbReference>
<evidence type="ECO:0000256" key="2">
    <source>
        <dbReference type="SAM" id="MobiDB-lite"/>
    </source>
</evidence>
<accession>A0A8D2IVU1</accession>
<reference evidence="4" key="2">
    <citation type="submission" date="2025-09" db="UniProtKB">
        <authorList>
            <consortium name="Ensembl"/>
        </authorList>
    </citation>
    <scope>IDENTIFICATION</scope>
</reference>
<dbReference type="InterPro" id="IPR050916">
    <property type="entry name" value="SCAN-C2H2_zinc_finger"/>
</dbReference>
<name>A0A8D2IVU1_VARKO</name>
<protein>
    <recommendedName>
        <fullName evidence="3">SCAN box domain-containing protein</fullName>
    </recommendedName>
</protein>
<evidence type="ECO:0000256" key="1">
    <source>
        <dbReference type="ARBA" id="ARBA00023242"/>
    </source>
</evidence>
<keyword evidence="5" id="KW-1185">Reference proteome</keyword>
<feature type="domain" description="SCAN box" evidence="3">
    <location>
        <begin position="42"/>
        <end position="121"/>
    </location>
</feature>
<evidence type="ECO:0000313" key="5">
    <source>
        <dbReference type="Proteomes" id="UP000694545"/>
    </source>
</evidence>
<dbReference type="InterPro" id="IPR038269">
    <property type="entry name" value="SCAN_sf"/>
</dbReference>
<sequence length="158" mass="18249">KADRAGFQPVEDGEDPISSVKVKEEMLGEEDPDTARDSERRRQGFRQFCYQEAAGPREAFNQLWALCCHWLRPERCTKEQMLELVTLEQFLTILPPPMQSWVRERGPESWAEAVALAEDFRMRQPEAADSSMGRKNPFLLLLLRLAWHKCHGRCSSVS</sequence>
<keyword evidence="1" id="KW-0539">Nucleus</keyword>
<dbReference type="InterPro" id="IPR003309">
    <property type="entry name" value="SCAN_dom"/>
</dbReference>
<dbReference type="PANTHER" id="PTHR45935">
    <property type="entry name" value="PROTEIN ZBED8-RELATED"/>
    <property type="match status" value="1"/>
</dbReference>
<proteinExistence type="predicted"/>
<evidence type="ECO:0000259" key="3">
    <source>
        <dbReference type="PROSITE" id="PS50804"/>
    </source>
</evidence>
<feature type="region of interest" description="Disordered" evidence="2">
    <location>
        <begin position="1"/>
        <end position="39"/>
    </location>
</feature>
<dbReference type="PANTHER" id="PTHR45935:SF15">
    <property type="entry name" value="SCAN BOX DOMAIN-CONTAINING PROTEIN"/>
    <property type="match status" value="1"/>
</dbReference>
<reference evidence="4" key="1">
    <citation type="submission" date="2025-08" db="UniProtKB">
        <authorList>
            <consortium name="Ensembl"/>
        </authorList>
    </citation>
    <scope>IDENTIFICATION</scope>
</reference>
<organism evidence="4 5">
    <name type="scientific">Varanus komodoensis</name>
    <name type="common">Komodo dragon</name>
    <dbReference type="NCBI Taxonomy" id="61221"/>
    <lineage>
        <taxon>Eukaryota</taxon>
        <taxon>Metazoa</taxon>
        <taxon>Chordata</taxon>
        <taxon>Craniata</taxon>
        <taxon>Vertebrata</taxon>
        <taxon>Euteleostomi</taxon>
        <taxon>Lepidosauria</taxon>
        <taxon>Squamata</taxon>
        <taxon>Bifurcata</taxon>
        <taxon>Unidentata</taxon>
        <taxon>Episquamata</taxon>
        <taxon>Toxicofera</taxon>
        <taxon>Anguimorpha</taxon>
        <taxon>Paleoanguimorpha</taxon>
        <taxon>Varanoidea</taxon>
        <taxon>Varanidae</taxon>
        <taxon>Varanus</taxon>
    </lineage>
</organism>
<dbReference type="CDD" id="cd07936">
    <property type="entry name" value="SCAN"/>
    <property type="match status" value="1"/>
</dbReference>